<sequence>MNEKSTSEKIINSSKSRQNLCNQKPGDFNILLLGGTGTGKFTIINTVTNYFLGRTLDNPKIVIPTKYYLVTEDEYSNKYTEAKIDNVTNSQTTKCSTYTFNILITLPLNLSSMTLLDCDTKGVKQDNKNIQEIINTAIDVGSLSAIIKIASGTEARVTPTTRIH</sequence>
<evidence type="ECO:0000313" key="2">
    <source>
        <dbReference type="Proteomes" id="UP000266673"/>
    </source>
</evidence>
<dbReference type="OrthoDB" id="10509973at2759"/>
<gene>
    <name evidence="1" type="ORF">C2G38_2193197</name>
</gene>
<evidence type="ECO:0000313" key="1">
    <source>
        <dbReference type="EMBL" id="RIB15132.1"/>
    </source>
</evidence>
<dbReference type="InterPro" id="IPR027417">
    <property type="entry name" value="P-loop_NTPase"/>
</dbReference>
<organism evidence="1 2">
    <name type="scientific">Gigaspora rosea</name>
    <dbReference type="NCBI Taxonomy" id="44941"/>
    <lineage>
        <taxon>Eukaryota</taxon>
        <taxon>Fungi</taxon>
        <taxon>Fungi incertae sedis</taxon>
        <taxon>Mucoromycota</taxon>
        <taxon>Glomeromycotina</taxon>
        <taxon>Glomeromycetes</taxon>
        <taxon>Diversisporales</taxon>
        <taxon>Gigasporaceae</taxon>
        <taxon>Gigaspora</taxon>
    </lineage>
</organism>
<dbReference type="AlphaFoldDB" id="A0A397UZH6"/>
<comment type="caution">
    <text evidence="1">The sequence shown here is derived from an EMBL/GenBank/DDBJ whole genome shotgun (WGS) entry which is preliminary data.</text>
</comment>
<dbReference type="EMBL" id="QKWP01000770">
    <property type="protein sequence ID" value="RIB15132.1"/>
    <property type="molecule type" value="Genomic_DNA"/>
</dbReference>
<protein>
    <recommendedName>
        <fullName evidence="3">G domain-containing protein</fullName>
    </recommendedName>
</protein>
<evidence type="ECO:0008006" key="3">
    <source>
        <dbReference type="Google" id="ProtNLM"/>
    </source>
</evidence>
<dbReference type="Proteomes" id="UP000266673">
    <property type="component" value="Unassembled WGS sequence"/>
</dbReference>
<dbReference type="PANTHER" id="PTHR32046">
    <property type="entry name" value="G DOMAIN-CONTAINING PROTEIN"/>
    <property type="match status" value="1"/>
</dbReference>
<name>A0A397UZH6_9GLOM</name>
<dbReference type="STRING" id="44941.A0A397UZH6"/>
<reference evidence="1 2" key="1">
    <citation type="submission" date="2018-06" db="EMBL/GenBank/DDBJ databases">
        <title>Comparative genomics reveals the genomic features of Rhizophagus irregularis, R. cerebriforme, R. diaphanum and Gigaspora rosea, and their symbiotic lifestyle signature.</title>
        <authorList>
            <person name="Morin E."/>
            <person name="San Clemente H."/>
            <person name="Chen E.C.H."/>
            <person name="De La Providencia I."/>
            <person name="Hainaut M."/>
            <person name="Kuo A."/>
            <person name="Kohler A."/>
            <person name="Murat C."/>
            <person name="Tang N."/>
            <person name="Roy S."/>
            <person name="Loubradou J."/>
            <person name="Henrissat B."/>
            <person name="Grigoriev I.V."/>
            <person name="Corradi N."/>
            <person name="Roux C."/>
            <person name="Martin F.M."/>
        </authorList>
    </citation>
    <scope>NUCLEOTIDE SEQUENCE [LARGE SCALE GENOMIC DNA]</scope>
    <source>
        <strain evidence="1 2">DAOM 194757</strain>
    </source>
</reference>
<accession>A0A397UZH6</accession>
<proteinExistence type="predicted"/>
<keyword evidence="2" id="KW-1185">Reference proteome</keyword>
<dbReference type="PANTHER" id="PTHR32046:SF12">
    <property type="entry name" value="AIG1-TYPE G DOMAIN-CONTAINING PROTEIN"/>
    <property type="match status" value="1"/>
</dbReference>
<dbReference type="Gene3D" id="3.40.50.300">
    <property type="entry name" value="P-loop containing nucleotide triphosphate hydrolases"/>
    <property type="match status" value="1"/>
</dbReference>